<accession>A0A1G2U4P6</accession>
<reference evidence="2 3" key="1">
    <citation type="journal article" date="2016" name="Nat. Commun.">
        <title>Thousands of microbial genomes shed light on interconnected biogeochemical processes in an aquifer system.</title>
        <authorList>
            <person name="Anantharaman K."/>
            <person name="Brown C.T."/>
            <person name="Hug L.A."/>
            <person name="Sharon I."/>
            <person name="Castelle C.J."/>
            <person name="Probst A.J."/>
            <person name="Thomas B.C."/>
            <person name="Singh A."/>
            <person name="Wilkins M.J."/>
            <person name="Karaoz U."/>
            <person name="Brodie E.L."/>
            <person name="Williams K.H."/>
            <person name="Hubbard S.S."/>
            <person name="Banfield J.F."/>
        </authorList>
    </citation>
    <scope>NUCLEOTIDE SEQUENCE [LARGE SCALE GENOMIC DNA]</scope>
</reference>
<keyword evidence="1" id="KW-1133">Transmembrane helix</keyword>
<dbReference type="AlphaFoldDB" id="A0A1G2U4P6"/>
<keyword evidence="1" id="KW-0812">Transmembrane</keyword>
<name>A0A1G2U4P6_9BACT</name>
<feature type="transmembrane region" description="Helical" evidence="1">
    <location>
        <begin position="12"/>
        <end position="29"/>
    </location>
</feature>
<evidence type="ECO:0000313" key="2">
    <source>
        <dbReference type="EMBL" id="OHB04464.1"/>
    </source>
</evidence>
<sequence length="105" mass="11694">MEKGGKNRKAFTLIIVIIALLAFAYFYFFNSEEIVVPSFDEFGNPVETAVVGQDLIQLLDQIQGVQFDESLFSSAAFRVLTDYAIVLTPEPVGRNNPFAEIGRSQ</sequence>
<dbReference type="EMBL" id="MHWE01000006">
    <property type="protein sequence ID" value="OHB04464.1"/>
    <property type="molecule type" value="Genomic_DNA"/>
</dbReference>
<evidence type="ECO:0000256" key="1">
    <source>
        <dbReference type="SAM" id="Phobius"/>
    </source>
</evidence>
<comment type="caution">
    <text evidence="2">The sequence shown here is derived from an EMBL/GenBank/DDBJ whole genome shotgun (WGS) entry which is preliminary data.</text>
</comment>
<organism evidence="2 3">
    <name type="scientific">Candidatus Zambryskibacteria bacterium RIFCSPLOWO2_01_FULL_45_21</name>
    <dbReference type="NCBI Taxonomy" id="1802761"/>
    <lineage>
        <taxon>Bacteria</taxon>
        <taxon>Candidatus Zambryskiibacteriota</taxon>
    </lineage>
</organism>
<evidence type="ECO:0000313" key="3">
    <source>
        <dbReference type="Proteomes" id="UP000176800"/>
    </source>
</evidence>
<protein>
    <submittedName>
        <fullName evidence="2">Uncharacterized protein</fullName>
    </submittedName>
</protein>
<proteinExistence type="predicted"/>
<gene>
    <name evidence="2" type="ORF">A3B14_03465</name>
</gene>
<dbReference type="Proteomes" id="UP000176800">
    <property type="component" value="Unassembled WGS sequence"/>
</dbReference>
<keyword evidence="1" id="KW-0472">Membrane</keyword>